<accession>A0A4Y2NHE9</accession>
<dbReference type="EMBL" id="BGPR01009162">
    <property type="protein sequence ID" value="GBN38332.1"/>
    <property type="molecule type" value="Genomic_DNA"/>
</dbReference>
<comment type="caution">
    <text evidence="1">The sequence shown here is derived from an EMBL/GenBank/DDBJ whole genome shotgun (WGS) entry which is preliminary data.</text>
</comment>
<reference evidence="1 2" key="1">
    <citation type="journal article" date="2019" name="Sci. Rep.">
        <title>Orb-weaving spider Araneus ventricosus genome elucidates the spidroin gene catalogue.</title>
        <authorList>
            <person name="Kono N."/>
            <person name="Nakamura H."/>
            <person name="Ohtoshi R."/>
            <person name="Moran D.A.P."/>
            <person name="Shinohara A."/>
            <person name="Yoshida Y."/>
            <person name="Fujiwara M."/>
            <person name="Mori M."/>
            <person name="Tomita M."/>
            <person name="Arakawa K."/>
        </authorList>
    </citation>
    <scope>NUCLEOTIDE SEQUENCE [LARGE SCALE GENOMIC DNA]</scope>
</reference>
<name>A0A4Y2NHE9_ARAVE</name>
<dbReference type="AlphaFoldDB" id="A0A4Y2NHE9"/>
<protein>
    <submittedName>
        <fullName evidence="1">Uncharacterized protein</fullName>
    </submittedName>
</protein>
<organism evidence="1 2">
    <name type="scientific">Araneus ventricosus</name>
    <name type="common">Orbweaver spider</name>
    <name type="synonym">Epeira ventricosa</name>
    <dbReference type="NCBI Taxonomy" id="182803"/>
    <lineage>
        <taxon>Eukaryota</taxon>
        <taxon>Metazoa</taxon>
        <taxon>Ecdysozoa</taxon>
        <taxon>Arthropoda</taxon>
        <taxon>Chelicerata</taxon>
        <taxon>Arachnida</taxon>
        <taxon>Araneae</taxon>
        <taxon>Araneomorphae</taxon>
        <taxon>Entelegynae</taxon>
        <taxon>Araneoidea</taxon>
        <taxon>Araneidae</taxon>
        <taxon>Araneus</taxon>
    </lineage>
</organism>
<gene>
    <name evidence="1" type="ORF">AVEN_240100_1</name>
</gene>
<sequence>MMHSVSRQFYSQMKPALRDKACSTRTMRICGRPKILTSLSRRTCNTSLVLTSGQGFSEIICWGRTFCPNASMAQSTLFSYSTSSRIFCREYRPLCERTCGSCMMVDQHIFRLRCVTTSMLHIPGDGLDGSDLLLGLHVLRTSIPWIAFLGPHEIACLSDACGYCGGSRSTDRRRCRRHRQRTGYV</sequence>
<evidence type="ECO:0000313" key="1">
    <source>
        <dbReference type="EMBL" id="GBN38332.1"/>
    </source>
</evidence>
<dbReference type="Proteomes" id="UP000499080">
    <property type="component" value="Unassembled WGS sequence"/>
</dbReference>
<keyword evidence="2" id="KW-1185">Reference proteome</keyword>
<proteinExistence type="predicted"/>
<evidence type="ECO:0000313" key="2">
    <source>
        <dbReference type="Proteomes" id="UP000499080"/>
    </source>
</evidence>